<sequence>MTTFRLANDLAAVMVPIGMVGAGLAVICAIVAGVAIMRGAGGLSGGAVGVWIPFALMSFTASFANQWLPLIVSGAALVAMLAIGGVVRAIVNAAEPGRHTRPAVIATSKAAPVTGAVAVVSAS</sequence>
<feature type="transmembrane region" description="Helical" evidence="1">
    <location>
        <begin position="70"/>
        <end position="91"/>
    </location>
</feature>
<dbReference type="OrthoDB" id="5084066at2"/>
<keyword evidence="1" id="KW-0812">Transmembrane</keyword>
<dbReference type="Proteomes" id="UP000033640">
    <property type="component" value="Unassembled WGS sequence"/>
</dbReference>
<reference evidence="2 3" key="1">
    <citation type="submission" date="2015-02" db="EMBL/GenBank/DDBJ databases">
        <title>Draft genome sequences of ten Microbacterium spp. with emphasis on heavy metal contaminated environments.</title>
        <authorList>
            <person name="Corretto E."/>
        </authorList>
    </citation>
    <scope>NUCLEOTIDE SEQUENCE [LARGE SCALE GENOMIC DNA]</scope>
    <source>
        <strain evidence="2 3">BEL4b</strain>
    </source>
</reference>
<evidence type="ECO:0000256" key="1">
    <source>
        <dbReference type="SAM" id="Phobius"/>
    </source>
</evidence>
<name>A0A0F0LFG2_9MICO</name>
<evidence type="ECO:0000313" key="3">
    <source>
        <dbReference type="Proteomes" id="UP000033640"/>
    </source>
</evidence>
<comment type="caution">
    <text evidence="2">The sequence shown here is derived from an EMBL/GenBank/DDBJ whole genome shotgun (WGS) entry which is preliminary data.</text>
</comment>
<proteinExistence type="predicted"/>
<dbReference type="RefSeq" id="WP_045278425.1">
    <property type="nucleotide sequence ID" value="NZ_JYIW01000020.1"/>
</dbReference>
<keyword evidence="1" id="KW-1133">Transmembrane helix</keyword>
<accession>A0A0F0LFG2</accession>
<feature type="transmembrane region" description="Helical" evidence="1">
    <location>
        <begin position="12"/>
        <end position="36"/>
    </location>
</feature>
<evidence type="ECO:0000313" key="2">
    <source>
        <dbReference type="EMBL" id="KJL30261.1"/>
    </source>
</evidence>
<protein>
    <submittedName>
        <fullName evidence="2">Uncharacterized protein</fullName>
    </submittedName>
</protein>
<feature type="transmembrane region" description="Helical" evidence="1">
    <location>
        <begin position="43"/>
        <end position="64"/>
    </location>
</feature>
<dbReference type="PATRIC" id="fig|82380.11.peg.1042"/>
<keyword evidence="1" id="KW-0472">Membrane</keyword>
<dbReference type="EMBL" id="JYIW01000020">
    <property type="protein sequence ID" value="KJL30261.1"/>
    <property type="molecule type" value="Genomic_DNA"/>
</dbReference>
<gene>
    <name evidence="2" type="ORF">RS83_01011</name>
</gene>
<organism evidence="2 3">
    <name type="scientific">Microbacterium oxydans</name>
    <dbReference type="NCBI Taxonomy" id="82380"/>
    <lineage>
        <taxon>Bacteria</taxon>
        <taxon>Bacillati</taxon>
        <taxon>Actinomycetota</taxon>
        <taxon>Actinomycetes</taxon>
        <taxon>Micrococcales</taxon>
        <taxon>Microbacteriaceae</taxon>
        <taxon>Microbacterium</taxon>
    </lineage>
</organism>
<dbReference type="AlphaFoldDB" id="A0A0F0LFG2"/>